<evidence type="ECO:0000313" key="2">
    <source>
        <dbReference type="Proteomes" id="UP000251853"/>
    </source>
</evidence>
<gene>
    <name evidence="1" type="ORF">NCTC11224_05610</name>
</gene>
<dbReference type="Pfam" id="PF14305">
    <property type="entry name" value="ATPgrasp_TupA"/>
    <property type="match status" value="1"/>
</dbReference>
<organism evidence="1 2">
    <name type="scientific">Enterocloster clostridioformis</name>
    <dbReference type="NCBI Taxonomy" id="1531"/>
    <lineage>
        <taxon>Bacteria</taxon>
        <taxon>Bacillati</taxon>
        <taxon>Bacillota</taxon>
        <taxon>Clostridia</taxon>
        <taxon>Lachnospirales</taxon>
        <taxon>Lachnospiraceae</taxon>
        <taxon>Enterocloster</taxon>
    </lineage>
</organism>
<name>A0A2X2UDW6_9FIRM</name>
<evidence type="ECO:0000313" key="1">
    <source>
        <dbReference type="EMBL" id="SQB16552.1"/>
    </source>
</evidence>
<dbReference type="Proteomes" id="UP000251853">
    <property type="component" value="Unassembled WGS sequence"/>
</dbReference>
<reference evidence="1 2" key="1">
    <citation type="submission" date="2018-06" db="EMBL/GenBank/DDBJ databases">
        <authorList>
            <consortium name="Pathogen Informatics"/>
            <person name="Doyle S."/>
        </authorList>
    </citation>
    <scope>NUCLEOTIDE SEQUENCE [LARGE SCALE GENOMIC DNA]</scope>
    <source>
        <strain evidence="1 2">NCTC11224</strain>
    </source>
</reference>
<dbReference type="GO" id="GO:0016740">
    <property type="term" value="F:transferase activity"/>
    <property type="evidence" value="ECO:0007669"/>
    <property type="project" value="UniProtKB-KW"/>
</dbReference>
<dbReference type="AlphaFoldDB" id="A0A2X2UDW6"/>
<accession>A0A2X2UDW6</accession>
<dbReference type="InterPro" id="IPR029465">
    <property type="entry name" value="ATPgrasp_TupA"/>
</dbReference>
<proteinExistence type="predicted"/>
<protein>
    <submittedName>
        <fullName evidence="1">Glycosyltransferase</fullName>
    </submittedName>
</protein>
<dbReference type="EMBL" id="UAVW01000021">
    <property type="protein sequence ID" value="SQB16552.1"/>
    <property type="molecule type" value="Genomic_DNA"/>
</dbReference>
<keyword evidence="2" id="KW-1185">Reference proteome</keyword>
<keyword evidence="1" id="KW-0808">Transferase</keyword>
<sequence length="293" mass="34770">MLRDPIYYGIIGLGKILPDTIAADAFYLKMLFHNRMGKELNLKNPTTYNEKLQWMKLYNRNPEYTTLVDKEAVKQKVAARVGWEYIIPTLGVWDRFDDIDFNELPDQFVLKCTHDSGGLVICTDKKKLDIDEARKKINHALKRKYYLNTREWPYRDVKPRIIAEEYMVDESGYELKDYKFFVFDGEMKAMFIATDRNAVTDTCFDFFDREFNHLPFTNGHPNANHIMRKPDNYDEMIRIAEKLGKGIPQARIDLYNINGRIYFGEITFFHWSGLKPFEPEEWDYTFGSWIKIQ</sequence>